<protein>
    <submittedName>
        <fullName evidence="1">Uncharacterized protein</fullName>
    </submittedName>
</protein>
<accession>A0A645FZC3</accession>
<gene>
    <name evidence="1" type="ORF">SDC9_164626</name>
</gene>
<comment type="caution">
    <text evidence="1">The sequence shown here is derived from an EMBL/GenBank/DDBJ whole genome shotgun (WGS) entry which is preliminary data.</text>
</comment>
<reference evidence="1" key="1">
    <citation type="submission" date="2019-08" db="EMBL/GenBank/DDBJ databases">
        <authorList>
            <person name="Kucharzyk K."/>
            <person name="Murdoch R.W."/>
            <person name="Higgins S."/>
            <person name="Loffler F."/>
        </authorList>
    </citation>
    <scope>NUCLEOTIDE SEQUENCE</scope>
</reference>
<name>A0A645FZC3_9ZZZZ</name>
<dbReference type="PROSITE" id="PS51257">
    <property type="entry name" value="PROKAR_LIPOPROTEIN"/>
    <property type="match status" value="1"/>
</dbReference>
<dbReference type="AlphaFoldDB" id="A0A645FZC3"/>
<proteinExistence type="predicted"/>
<organism evidence="1">
    <name type="scientific">bioreactor metagenome</name>
    <dbReference type="NCBI Taxonomy" id="1076179"/>
    <lineage>
        <taxon>unclassified sequences</taxon>
        <taxon>metagenomes</taxon>
        <taxon>ecological metagenomes</taxon>
    </lineage>
</organism>
<sequence>MCPGYRDEAFAPGRKRQRLRAVQHLLAAGACLCQLRVGFPNGGGNHHHRLGGNLVGVMTGVGGDAAGAEPIQHRRILPVRARHAVAFLPEQLGDHRHPGPANSNEVVLFAHAFATFSARLMTASVPSPTELFRAASPIRARRSASASSGKTVEVTTA</sequence>
<evidence type="ECO:0000313" key="1">
    <source>
        <dbReference type="EMBL" id="MPN17273.1"/>
    </source>
</evidence>
<dbReference type="EMBL" id="VSSQ01064358">
    <property type="protein sequence ID" value="MPN17273.1"/>
    <property type="molecule type" value="Genomic_DNA"/>
</dbReference>